<comment type="similarity">
    <text evidence="1 4">Belongs to the yippee family.</text>
</comment>
<evidence type="ECO:0000256" key="2">
    <source>
        <dbReference type="ARBA" id="ARBA00022723"/>
    </source>
</evidence>
<evidence type="ECO:0000256" key="1">
    <source>
        <dbReference type="ARBA" id="ARBA00005613"/>
    </source>
</evidence>
<keyword evidence="2" id="KW-0479">Metal-binding</keyword>
<dbReference type="STRING" id="1882483.A0A317XY49"/>
<gene>
    <name evidence="6" type="ORF">BCV70DRAFT_156881</name>
</gene>
<dbReference type="InterPro" id="IPR004910">
    <property type="entry name" value="Yippee/Mis18/Cereblon"/>
</dbReference>
<dbReference type="PANTHER" id="PTHR13848">
    <property type="entry name" value="PROTEIN YIPPEE-LIKE CG15309-RELATED"/>
    <property type="match status" value="1"/>
</dbReference>
<dbReference type="Proteomes" id="UP000246740">
    <property type="component" value="Unassembled WGS sequence"/>
</dbReference>
<keyword evidence="7" id="KW-1185">Reference proteome</keyword>
<evidence type="ECO:0000259" key="5">
    <source>
        <dbReference type="PROSITE" id="PS51792"/>
    </source>
</evidence>
<evidence type="ECO:0000256" key="4">
    <source>
        <dbReference type="RuleBase" id="RU110713"/>
    </source>
</evidence>
<proteinExistence type="inferred from homology"/>
<dbReference type="EMBL" id="KZ819189">
    <property type="protein sequence ID" value="PWZ02279.1"/>
    <property type="molecule type" value="Genomic_DNA"/>
</dbReference>
<dbReference type="FunCoup" id="A0A317XY49">
    <property type="interactions" value="292"/>
</dbReference>
<feature type="domain" description="Yippee" evidence="5">
    <location>
        <begin position="19"/>
        <end position="116"/>
    </location>
</feature>
<dbReference type="InParanoid" id="A0A317XY49"/>
<organism evidence="6 7">
    <name type="scientific">Testicularia cyperi</name>
    <dbReference type="NCBI Taxonomy" id="1882483"/>
    <lineage>
        <taxon>Eukaryota</taxon>
        <taxon>Fungi</taxon>
        <taxon>Dikarya</taxon>
        <taxon>Basidiomycota</taxon>
        <taxon>Ustilaginomycotina</taxon>
        <taxon>Ustilaginomycetes</taxon>
        <taxon>Ustilaginales</taxon>
        <taxon>Anthracoideaceae</taxon>
        <taxon>Testicularia</taxon>
    </lineage>
</organism>
<dbReference type="InterPro" id="IPR039058">
    <property type="entry name" value="Yippee_fam"/>
</dbReference>
<reference evidence="6 7" key="1">
    <citation type="journal article" date="2018" name="Mol. Biol. Evol.">
        <title>Broad Genomic Sampling Reveals a Smut Pathogenic Ancestry of the Fungal Clade Ustilaginomycotina.</title>
        <authorList>
            <person name="Kijpornyongpan T."/>
            <person name="Mondo S.J."/>
            <person name="Barry K."/>
            <person name="Sandor L."/>
            <person name="Lee J."/>
            <person name="Lipzen A."/>
            <person name="Pangilinan J."/>
            <person name="LaButti K."/>
            <person name="Hainaut M."/>
            <person name="Henrissat B."/>
            <person name="Grigoriev I.V."/>
            <person name="Spatafora J.W."/>
            <person name="Aime M.C."/>
        </authorList>
    </citation>
    <scope>NUCLEOTIDE SEQUENCE [LARGE SCALE GENOMIC DNA]</scope>
    <source>
        <strain evidence="6 7">MCA 3645</strain>
    </source>
</reference>
<dbReference type="InterPro" id="IPR034751">
    <property type="entry name" value="Yippee"/>
</dbReference>
<name>A0A317XY49_9BASI</name>
<dbReference type="GO" id="GO:0046872">
    <property type="term" value="F:metal ion binding"/>
    <property type="evidence" value="ECO:0007669"/>
    <property type="project" value="UniProtKB-KW"/>
</dbReference>
<evidence type="ECO:0000256" key="3">
    <source>
        <dbReference type="ARBA" id="ARBA00022833"/>
    </source>
</evidence>
<protein>
    <recommendedName>
        <fullName evidence="4">Protein yippee-like</fullName>
    </recommendedName>
</protein>
<accession>A0A317XY49</accession>
<evidence type="ECO:0000313" key="6">
    <source>
        <dbReference type="EMBL" id="PWZ02279.1"/>
    </source>
</evidence>
<keyword evidence="3" id="KW-0862">Zinc</keyword>
<dbReference type="PROSITE" id="PS51792">
    <property type="entry name" value="YIPPEE"/>
    <property type="match status" value="1"/>
</dbReference>
<sequence length="118" mass="13059">MGAERAPYTQLDWLPDTVPTYVCAGCGAHLALQDELISKAFSGRDGKAYLFNSTLNTTMGPKEDRTLLTGVHTVCDLRCKGCSSTLGWTYLRAFESSQKYKEGKSIMEKIALVKSNNW</sequence>
<dbReference type="AlphaFoldDB" id="A0A317XY49"/>
<evidence type="ECO:0000313" key="7">
    <source>
        <dbReference type="Proteomes" id="UP000246740"/>
    </source>
</evidence>
<dbReference type="OrthoDB" id="6407410at2759"/>
<dbReference type="Pfam" id="PF03226">
    <property type="entry name" value="Yippee-Mis18"/>
    <property type="match status" value="1"/>
</dbReference>